<dbReference type="SUPFAM" id="SSF55021">
    <property type="entry name" value="ACT-like"/>
    <property type="match status" value="1"/>
</dbReference>
<dbReference type="FunFam" id="3.30.460.10:FF:000001">
    <property type="entry name" value="GTP pyrophosphokinase RelA"/>
    <property type="match status" value="1"/>
</dbReference>
<dbReference type="FunFam" id="3.10.20.30:FF:000002">
    <property type="entry name" value="GTP pyrophosphokinase (RelA/SpoT)"/>
    <property type="match status" value="1"/>
</dbReference>
<dbReference type="PROSITE" id="PS51671">
    <property type="entry name" value="ACT"/>
    <property type="match status" value="1"/>
</dbReference>
<dbReference type="InterPro" id="IPR012675">
    <property type="entry name" value="Beta-grasp_dom_sf"/>
</dbReference>
<dbReference type="RefSeq" id="WP_083563245.1">
    <property type="nucleotide sequence ID" value="NZ_AQQV01000004.1"/>
</dbReference>
<dbReference type="OrthoDB" id="9805041at2"/>
<dbReference type="GO" id="GO:0008728">
    <property type="term" value="F:GTP diphosphokinase activity"/>
    <property type="evidence" value="ECO:0007669"/>
    <property type="project" value="TreeGrafter"/>
</dbReference>
<protein>
    <recommendedName>
        <fullName evidence="3">guanosine-3',5'-bis(diphosphate) 3'-diphosphatase</fullName>
        <ecNumber evidence="3">3.1.7.2</ecNumber>
    </recommendedName>
</protein>
<dbReference type="CDD" id="cd00077">
    <property type="entry name" value="HDc"/>
    <property type="match status" value="1"/>
</dbReference>
<comment type="caution">
    <text evidence="9">The sequence shown here is derived from an EMBL/GenBank/DDBJ whole genome shotgun (WGS) entry which is preliminary data.</text>
</comment>
<dbReference type="PROSITE" id="PS51831">
    <property type="entry name" value="HD"/>
    <property type="match status" value="1"/>
</dbReference>
<dbReference type="Pfam" id="PF13328">
    <property type="entry name" value="HD_4"/>
    <property type="match status" value="1"/>
</dbReference>
<feature type="domain" description="TGS" evidence="8">
    <location>
        <begin position="407"/>
        <end position="468"/>
    </location>
</feature>
<dbReference type="GO" id="GO:0005886">
    <property type="term" value="C:plasma membrane"/>
    <property type="evidence" value="ECO:0007669"/>
    <property type="project" value="TreeGrafter"/>
</dbReference>
<dbReference type="PANTHER" id="PTHR21262">
    <property type="entry name" value="GUANOSINE-3',5'-BIS DIPHOSPHATE 3'-PYROPHOSPHOHYDROLASE"/>
    <property type="match status" value="1"/>
</dbReference>
<dbReference type="Pfam" id="PF19296">
    <property type="entry name" value="RelA_AH_RIS"/>
    <property type="match status" value="1"/>
</dbReference>
<keyword evidence="1" id="KW-0378">Hydrolase</keyword>
<dbReference type="AlphaFoldDB" id="A0A1Y1SBP5"/>
<dbReference type="InterPro" id="IPR006674">
    <property type="entry name" value="HD_domain"/>
</dbReference>
<dbReference type="SUPFAM" id="SSF109604">
    <property type="entry name" value="HD-domain/PDEase-like"/>
    <property type="match status" value="1"/>
</dbReference>
<dbReference type="SUPFAM" id="SSF81271">
    <property type="entry name" value="TGS-like"/>
    <property type="match status" value="1"/>
</dbReference>
<dbReference type="InterPro" id="IPR004095">
    <property type="entry name" value="TGS"/>
</dbReference>
<feature type="domain" description="HD" evidence="7">
    <location>
        <begin position="65"/>
        <end position="164"/>
    </location>
</feature>
<comment type="similarity">
    <text evidence="5">Belongs to the relA/spoT family.</text>
</comment>
<dbReference type="UniPathway" id="UPA00908">
    <property type="reaction ID" value="UER00886"/>
</dbReference>
<dbReference type="SMART" id="SM00471">
    <property type="entry name" value="HDc"/>
    <property type="match status" value="1"/>
</dbReference>
<dbReference type="CDD" id="cd05399">
    <property type="entry name" value="NT_Rel-Spo_like"/>
    <property type="match status" value="1"/>
</dbReference>
<evidence type="ECO:0000259" key="8">
    <source>
        <dbReference type="PROSITE" id="PS51880"/>
    </source>
</evidence>
<gene>
    <name evidence="9" type="ORF">ATO7_15118</name>
</gene>
<evidence type="ECO:0000259" key="7">
    <source>
        <dbReference type="PROSITE" id="PS51831"/>
    </source>
</evidence>
<dbReference type="GO" id="GO:0008893">
    <property type="term" value="F:guanosine-3',5'-bis(diphosphate) 3'-diphosphatase activity"/>
    <property type="evidence" value="ECO:0007669"/>
    <property type="project" value="UniProtKB-EC"/>
</dbReference>
<dbReference type="PROSITE" id="PS51880">
    <property type="entry name" value="TGS"/>
    <property type="match status" value="1"/>
</dbReference>
<dbReference type="InterPro" id="IPR003607">
    <property type="entry name" value="HD/PDEase_dom"/>
</dbReference>
<dbReference type="GO" id="GO:0042594">
    <property type="term" value="P:response to starvation"/>
    <property type="evidence" value="ECO:0007669"/>
    <property type="project" value="TreeGrafter"/>
</dbReference>
<dbReference type="EMBL" id="AQQV01000004">
    <property type="protein sequence ID" value="ORE85564.1"/>
    <property type="molecule type" value="Genomic_DNA"/>
</dbReference>
<name>A0A1Y1SBP5_9GAMM</name>
<evidence type="ECO:0000256" key="4">
    <source>
        <dbReference type="ARBA" id="ARBA00047968"/>
    </source>
</evidence>
<dbReference type="NCBIfam" id="TIGR00691">
    <property type="entry name" value="spoT_relA"/>
    <property type="match status" value="1"/>
</dbReference>
<evidence type="ECO:0000313" key="10">
    <source>
        <dbReference type="Proteomes" id="UP000192342"/>
    </source>
</evidence>
<dbReference type="SMART" id="SM00954">
    <property type="entry name" value="RelA_SpoT"/>
    <property type="match status" value="1"/>
</dbReference>
<dbReference type="Gene3D" id="3.10.20.30">
    <property type="match status" value="1"/>
</dbReference>
<dbReference type="InterPro" id="IPR045865">
    <property type="entry name" value="ACT-like_dom_sf"/>
</dbReference>
<dbReference type="STRING" id="1317117.ATO7_15118"/>
<comment type="function">
    <text evidence="5">In eubacteria ppGpp (guanosine 3'-diphosphate 5'-diphosphate) is a mediator of the stringent response that coordinates a variety of cellular activities in response to changes in nutritional abundance.</text>
</comment>
<accession>A0A1Y1SBP5</accession>
<organism evidence="9 10">
    <name type="scientific">Oceanococcus atlanticus</name>
    <dbReference type="NCBI Taxonomy" id="1317117"/>
    <lineage>
        <taxon>Bacteria</taxon>
        <taxon>Pseudomonadati</taxon>
        <taxon>Pseudomonadota</taxon>
        <taxon>Gammaproteobacteria</taxon>
        <taxon>Chromatiales</taxon>
        <taxon>Oceanococcaceae</taxon>
        <taxon>Oceanococcus</taxon>
    </lineage>
</organism>
<dbReference type="Pfam" id="PF02824">
    <property type="entry name" value="TGS"/>
    <property type="match status" value="1"/>
</dbReference>
<evidence type="ECO:0000256" key="2">
    <source>
        <dbReference type="ARBA" id="ARBA00024329"/>
    </source>
</evidence>
<evidence type="ECO:0000256" key="1">
    <source>
        <dbReference type="ARBA" id="ARBA00022801"/>
    </source>
</evidence>
<evidence type="ECO:0000256" key="5">
    <source>
        <dbReference type="RuleBase" id="RU003847"/>
    </source>
</evidence>
<dbReference type="Proteomes" id="UP000192342">
    <property type="component" value="Unassembled WGS sequence"/>
</dbReference>
<dbReference type="PANTHER" id="PTHR21262:SF36">
    <property type="entry name" value="BIFUNCTIONAL (P)PPGPP SYNTHASE_HYDROLASE SPOT"/>
    <property type="match status" value="1"/>
</dbReference>
<evidence type="ECO:0000259" key="6">
    <source>
        <dbReference type="PROSITE" id="PS51671"/>
    </source>
</evidence>
<dbReference type="InterPro" id="IPR012676">
    <property type="entry name" value="TGS-like"/>
</dbReference>
<dbReference type="SUPFAM" id="SSF81301">
    <property type="entry name" value="Nucleotidyltransferase"/>
    <property type="match status" value="1"/>
</dbReference>
<dbReference type="Pfam" id="PF13291">
    <property type="entry name" value="ACT_4"/>
    <property type="match status" value="1"/>
</dbReference>
<dbReference type="Gene3D" id="1.10.3210.10">
    <property type="entry name" value="Hypothetical protein af1432"/>
    <property type="match status" value="1"/>
</dbReference>
<proteinExistence type="inferred from homology"/>
<comment type="pathway">
    <text evidence="2">Purine metabolism; ppGpp biosynthesis; ppGpp from GDP: step 1/1.</text>
</comment>
<sequence length="737" mass="82972">MELPVISRLNTAFRTSRITREFGIDALVSVLESYLPDDEIAIVREAHEYGAAMHAGQFRKTGEPYIFHPLAVARILAEMRMDYTTLVAAILHDVIEDTPAAKHEVAERFGEEVAHIVDGVSKLDRATDQSREEAQAESLRKLMMAMTDDLRVILVKLADRLHNMRTLATMATEKRRRVARETLEIYAPIAHRLGIHTLRNELEDLGFANRYPKRHRVLKRSVEAVAGRRKDLIREVEDKLNRRLSEEGIGAAVFGRRKNLYGVYQKMRKKHLRFLDVMDLYGFRVIVDSEDACYRALGVVHSMYQPISEQFNDYIACPKVNGYQSLHTTLIGPKGVKIEVQIRTRDQNHIAESGVAAHWQYKLGRDQARQAPEQRAREWLAGLVEVNRRTANAMDFMESVRVDLFPDEVYVFSPKGQIYRLVKGATALDLAYAIHTDLGNSAVSAWIDDHLQALSTPLSNGQQVRIVTARHQSPNATWLNFVKTGKARSAILHHLRHQRADESRRLGRRLLTMALHERGMSLRKLDPDKIEVLLKTLKEPDMERVFESIGNGRRMASLVAHQLESGSTASSDKPHALAIEGTEGMAVEFAGCCRPIPGDRIRGVIRSGRGIVIHQANCKNGLVGDRQSGTQVDVVWSENVNGEYPVELRVQGENKRGLLGRVATALAEEECSIDHVKIKDKQGDIAELSLLVTVSDRTHLSRMLRQVRKLPSVVKVVRAGSESSVSDAAQRSKQDKK</sequence>
<feature type="domain" description="ACT" evidence="6">
    <location>
        <begin position="647"/>
        <end position="721"/>
    </location>
</feature>
<dbReference type="GO" id="GO:0015970">
    <property type="term" value="P:guanosine tetraphosphate biosynthetic process"/>
    <property type="evidence" value="ECO:0007669"/>
    <property type="project" value="UniProtKB-UniPathway"/>
</dbReference>
<evidence type="ECO:0000313" key="9">
    <source>
        <dbReference type="EMBL" id="ORE85564.1"/>
    </source>
</evidence>
<dbReference type="CDD" id="cd04876">
    <property type="entry name" value="ACT_RelA-SpoT"/>
    <property type="match status" value="1"/>
</dbReference>
<keyword evidence="10" id="KW-1185">Reference proteome</keyword>
<dbReference type="EC" id="3.1.7.2" evidence="3"/>
<evidence type="ECO:0000256" key="3">
    <source>
        <dbReference type="ARBA" id="ARBA00024387"/>
    </source>
</evidence>
<dbReference type="Gene3D" id="3.30.460.10">
    <property type="entry name" value="Beta Polymerase, domain 2"/>
    <property type="match status" value="1"/>
</dbReference>
<dbReference type="Gene3D" id="3.30.70.260">
    <property type="match status" value="1"/>
</dbReference>
<dbReference type="GO" id="GO:0015949">
    <property type="term" value="P:nucleobase-containing small molecule interconversion"/>
    <property type="evidence" value="ECO:0007669"/>
    <property type="project" value="UniProtKB-ARBA"/>
</dbReference>
<dbReference type="FunFam" id="1.10.3210.10:FF:000001">
    <property type="entry name" value="GTP pyrophosphokinase RelA"/>
    <property type="match status" value="1"/>
</dbReference>
<dbReference type="Pfam" id="PF04607">
    <property type="entry name" value="RelA_SpoT"/>
    <property type="match status" value="1"/>
</dbReference>
<dbReference type="InterPro" id="IPR045600">
    <property type="entry name" value="RelA/SpoT_AH_RIS"/>
</dbReference>
<dbReference type="InterPro" id="IPR043519">
    <property type="entry name" value="NT_sf"/>
</dbReference>
<comment type="catalytic activity">
    <reaction evidence="4">
        <text>guanosine 3',5'-bis(diphosphate) + H2O = GDP + diphosphate + H(+)</text>
        <dbReference type="Rhea" id="RHEA:14253"/>
        <dbReference type="ChEBI" id="CHEBI:15377"/>
        <dbReference type="ChEBI" id="CHEBI:15378"/>
        <dbReference type="ChEBI" id="CHEBI:33019"/>
        <dbReference type="ChEBI" id="CHEBI:58189"/>
        <dbReference type="ChEBI" id="CHEBI:77828"/>
        <dbReference type="EC" id="3.1.7.2"/>
    </reaction>
</comment>
<dbReference type="InterPro" id="IPR002912">
    <property type="entry name" value="ACT_dom"/>
</dbReference>
<dbReference type="InterPro" id="IPR007685">
    <property type="entry name" value="RelA_SpoT"/>
</dbReference>
<reference evidence="9 10" key="1">
    <citation type="submission" date="2013-04" db="EMBL/GenBank/DDBJ databases">
        <title>Oceanococcus atlanticus 22II-S10r2 Genome Sequencing.</title>
        <authorList>
            <person name="Lai Q."/>
            <person name="Li G."/>
            <person name="Shao Z."/>
        </authorList>
    </citation>
    <scope>NUCLEOTIDE SEQUENCE [LARGE SCALE GENOMIC DNA]</scope>
    <source>
        <strain evidence="9 10">22II-S10r2</strain>
    </source>
</reference>
<dbReference type="InterPro" id="IPR004811">
    <property type="entry name" value="RelA/Spo_fam"/>
</dbReference>